<organism evidence="3 4">
    <name type="scientific">Paraglaciecola chathamensis</name>
    <dbReference type="NCBI Taxonomy" id="368405"/>
    <lineage>
        <taxon>Bacteria</taxon>
        <taxon>Pseudomonadati</taxon>
        <taxon>Pseudomonadota</taxon>
        <taxon>Gammaproteobacteria</taxon>
        <taxon>Alteromonadales</taxon>
        <taxon>Alteromonadaceae</taxon>
        <taxon>Paraglaciecola</taxon>
    </lineage>
</organism>
<feature type="domain" description="Glycosyltransferase subfamily 4-like N-terminal" evidence="2">
    <location>
        <begin position="13"/>
        <end position="166"/>
    </location>
</feature>
<dbReference type="InterPro" id="IPR028098">
    <property type="entry name" value="Glyco_trans_4-like_N"/>
</dbReference>
<accession>A0A8H9ID88</accession>
<dbReference type="RefSeq" id="WP_191866841.1">
    <property type="nucleotide sequence ID" value="NZ_BMZC01000012.1"/>
</dbReference>
<dbReference type="GO" id="GO:0016757">
    <property type="term" value="F:glycosyltransferase activity"/>
    <property type="evidence" value="ECO:0007669"/>
    <property type="project" value="InterPro"/>
</dbReference>
<name>A0A8H9ID88_9ALTE</name>
<evidence type="ECO:0000259" key="2">
    <source>
        <dbReference type="Pfam" id="PF13579"/>
    </source>
</evidence>
<gene>
    <name evidence="3" type="primary">epsF</name>
    <name evidence="3" type="ORF">GCM10011274_36270</name>
</gene>
<evidence type="ECO:0000259" key="1">
    <source>
        <dbReference type="Pfam" id="PF00534"/>
    </source>
</evidence>
<dbReference type="Gene3D" id="3.40.50.2000">
    <property type="entry name" value="Glycogen Phosphorylase B"/>
    <property type="match status" value="2"/>
</dbReference>
<reference evidence="3 4" key="1">
    <citation type="journal article" date="2014" name="Int. J. Syst. Evol. Microbiol.">
        <title>Complete genome sequence of Corynebacterium casei LMG S-19264T (=DSM 44701T), isolated from a smear-ripened cheese.</title>
        <authorList>
            <consortium name="US DOE Joint Genome Institute (JGI-PGF)"/>
            <person name="Walter F."/>
            <person name="Albersmeier A."/>
            <person name="Kalinowski J."/>
            <person name="Ruckert C."/>
        </authorList>
    </citation>
    <scope>NUCLEOTIDE SEQUENCE [LARGE SCALE GENOMIC DNA]</scope>
    <source>
        <strain evidence="3 4">KCTC 32337</strain>
    </source>
</reference>
<dbReference type="AlphaFoldDB" id="A0A8H9ID88"/>
<sequence>MRVLHIFGAMNRGGAELRTISLMPAMTERKVQFDFCVLSGNQGVMDETITDLGGRIHYIELSWRFVWQFFLMLRRERYEVVHSHVAFVSGFILLIARLAGIKKRVCHFRNTSDGRSSWLRSMRNGLLRFLIRHNATHILGVCEGALSGFIGESWRESSQCKVIYNGFPAAQIVHQLDFWQELIPNYSGKKVVINVARMDVQKNHLRQLQIFYQVTLLDPHVHMVMVGLESADTKAQLIQYLARVGISDKVSFLGLKSDVMRWLSHADVMLFPSLWEGLPGAVIEAASVGVPVVASDLPGVIEIARQLPVVNALSLKASDKTWAEQLIKQLNRSDEKSARVEQFTVSDFQLSANVEALYAIYSE</sequence>
<proteinExistence type="predicted"/>
<dbReference type="PANTHER" id="PTHR12526">
    <property type="entry name" value="GLYCOSYLTRANSFERASE"/>
    <property type="match status" value="1"/>
</dbReference>
<dbReference type="SUPFAM" id="SSF53756">
    <property type="entry name" value="UDP-Glycosyltransferase/glycogen phosphorylase"/>
    <property type="match status" value="1"/>
</dbReference>
<dbReference type="Pfam" id="PF13579">
    <property type="entry name" value="Glyco_trans_4_4"/>
    <property type="match status" value="1"/>
</dbReference>
<feature type="domain" description="Glycosyl transferase family 1" evidence="1">
    <location>
        <begin position="185"/>
        <end position="340"/>
    </location>
</feature>
<dbReference type="GO" id="GO:1901135">
    <property type="term" value="P:carbohydrate derivative metabolic process"/>
    <property type="evidence" value="ECO:0007669"/>
    <property type="project" value="UniProtKB-ARBA"/>
</dbReference>
<protein>
    <submittedName>
        <fullName evidence="3">Glycosyltransferase EpsF</fullName>
    </submittedName>
</protein>
<evidence type="ECO:0000313" key="3">
    <source>
        <dbReference type="EMBL" id="GGZ74846.1"/>
    </source>
</evidence>
<dbReference type="EMBL" id="BMZC01000012">
    <property type="protein sequence ID" value="GGZ74846.1"/>
    <property type="molecule type" value="Genomic_DNA"/>
</dbReference>
<comment type="caution">
    <text evidence="3">The sequence shown here is derived from an EMBL/GenBank/DDBJ whole genome shotgun (WGS) entry which is preliminary data.</text>
</comment>
<evidence type="ECO:0000313" key="4">
    <source>
        <dbReference type="Proteomes" id="UP000622604"/>
    </source>
</evidence>
<dbReference type="InterPro" id="IPR001296">
    <property type="entry name" value="Glyco_trans_1"/>
</dbReference>
<dbReference type="Pfam" id="PF00534">
    <property type="entry name" value="Glycos_transf_1"/>
    <property type="match status" value="1"/>
</dbReference>
<dbReference type="Proteomes" id="UP000622604">
    <property type="component" value="Unassembled WGS sequence"/>
</dbReference>